<dbReference type="InterPro" id="IPR029058">
    <property type="entry name" value="AB_hydrolase_fold"/>
</dbReference>
<feature type="domain" description="Serine aminopeptidase S33" evidence="1">
    <location>
        <begin position="41"/>
        <end position="269"/>
    </location>
</feature>
<dbReference type="PANTHER" id="PTHR11614">
    <property type="entry name" value="PHOSPHOLIPASE-RELATED"/>
    <property type="match status" value="1"/>
</dbReference>
<reference evidence="2 3" key="1">
    <citation type="submission" date="2019-02" db="EMBL/GenBank/DDBJ databases">
        <title>Planctomycetal bacteria perform biofilm scaping via a novel small molecule.</title>
        <authorList>
            <person name="Jeske O."/>
            <person name="Boedeker C."/>
            <person name="Wiegand S."/>
            <person name="Breitling P."/>
            <person name="Kallscheuer N."/>
            <person name="Jogler M."/>
            <person name="Rohde M."/>
            <person name="Petersen J."/>
            <person name="Medema M.H."/>
            <person name="Surup F."/>
            <person name="Jogler C."/>
        </authorList>
    </citation>
    <scope>NUCLEOTIDE SEQUENCE [LARGE SCALE GENOMIC DNA]</scope>
    <source>
        <strain evidence="2 3">Mal15</strain>
    </source>
</reference>
<dbReference type="InterPro" id="IPR022742">
    <property type="entry name" value="Hydrolase_4"/>
</dbReference>
<accession>A0A5B9MCS0</accession>
<dbReference type="AlphaFoldDB" id="A0A5B9MCS0"/>
<name>A0A5B9MCS0_9BACT</name>
<dbReference type="RefSeq" id="WP_147867096.1">
    <property type="nucleotide sequence ID" value="NZ_CP036264.1"/>
</dbReference>
<keyword evidence="3" id="KW-1185">Reference proteome</keyword>
<dbReference type="Gene3D" id="3.40.50.1820">
    <property type="entry name" value="alpha/beta hydrolase"/>
    <property type="match status" value="1"/>
</dbReference>
<proteinExistence type="predicted"/>
<dbReference type="GO" id="GO:0016787">
    <property type="term" value="F:hydrolase activity"/>
    <property type="evidence" value="ECO:0007669"/>
    <property type="project" value="UniProtKB-KW"/>
</dbReference>
<organism evidence="2 3">
    <name type="scientific">Stieleria maiorica</name>
    <dbReference type="NCBI Taxonomy" id="2795974"/>
    <lineage>
        <taxon>Bacteria</taxon>
        <taxon>Pseudomonadati</taxon>
        <taxon>Planctomycetota</taxon>
        <taxon>Planctomycetia</taxon>
        <taxon>Pirellulales</taxon>
        <taxon>Pirellulaceae</taxon>
        <taxon>Stieleria</taxon>
    </lineage>
</organism>
<dbReference type="SUPFAM" id="SSF53474">
    <property type="entry name" value="alpha/beta-Hydrolases"/>
    <property type="match status" value="1"/>
</dbReference>
<protein>
    <submittedName>
        <fullName evidence="2">Phospholipase YtpA</fullName>
        <ecNumber evidence="2">3.1.1.-</ecNumber>
    </submittedName>
</protein>
<dbReference type="EC" id="3.1.1.-" evidence="2"/>
<evidence type="ECO:0000313" key="3">
    <source>
        <dbReference type="Proteomes" id="UP000321353"/>
    </source>
</evidence>
<keyword evidence="2" id="KW-0378">Hydrolase</keyword>
<dbReference type="InterPro" id="IPR051044">
    <property type="entry name" value="MAG_DAG_Lipase"/>
</dbReference>
<sequence>MHASELNCSEQTWTLGHHDRFVRSWLAPDSPSSSLQREIVMGVVHGLGDHSGRFDETGRWFASRGVHVYAYDQCGHGKTPGRRMLIPSYESLLQDIDSFLSRLRELHRDASVGFLGPSMGGNLVLNHQLRGYSPMDWVVAASPMLRAVNPPGPIRLALLRLLSHLTPDRLLDKPVDPADISRDPEKQREFLDDPLVQQQVSLRLGRDLIDSGRWAIEHATALSTPTLVPHGDADVITCHRASVEFVENSHGRASMQIWPDGAHDLHQDIQREAYLQSLLDWINAQVADR</sequence>
<dbReference type="KEGG" id="smam:Mal15_14540"/>
<dbReference type="Pfam" id="PF12146">
    <property type="entry name" value="Hydrolase_4"/>
    <property type="match status" value="1"/>
</dbReference>
<gene>
    <name evidence="2" type="primary">ytpA_1</name>
    <name evidence="2" type="ORF">Mal15_14540</name>
</gene>
<evidence type="ECO:0000313" key="2">
    <source>
        <dbReference type="EMBL" id="QEF97414.1"/>
    </source>
</evidence>
<dbReference type="EMBL" id="CP036264">
    <property type="protein sequence ID" value="QEF97414.1"/>
    <property type="molecule type" value="Genomic_DNA"/>
</dbReference>
<evidence type="ECO:0000259" key="1">
    <source>
        <dbReference type="Pfam" id="PF12146"/>
    </source>
</evidence>
<dbReference type="Proteomes" id="UP000321353">
    <property type="component" value="Chromosome"/>
</dbReference>